<evidence type="ECO:0000313" key="7">
    <source>
        <dbReference type="Proteomes" id="UP000679126"/>
    </source>
</evidence>
<dbReference type="Pfam" id="PF04405">
    <property type="entry name" value="ScdA_N"/>
    <property type="match status" value="1"/>
</dbReference>
<dbReference type="InterPro" id="IPR012312">
    <property type="entry name" value="Hemerythrin-like"/>
</dbReference>
<dbReference type="PANTHER" id="PTHR36438">
    <property type="entry name" value="IRON-SULFUR CLUSTER REPAIR PROTEIN YTFE"/>
    <property type="match status" value="1"/>
</dbReference>
<dbReference type="Proteomes" id="UP000679126">
    <property type="component" value="Unassembled WGS sequence"/>
</dbReference>
<keyword evidence="2" id="KW-0963">Cytoplasm</keyword>
<dbReference type="Gene3D" id="1.10.3910.10">
    <property type="entry name" value="SP0561-like"/>
    <property type="match status" value="1"/>
</dbReference>
<keyword evidence="3" id="KW-0479">Metal-binding</keyword>
<keyword evidence="4" id="KW-0408">Iron</keyword>
<gene>
    <name evidence="6" type="primary">ric</name>
    <name evidence="6" type="ORF">J7I43_18025</name>
</gene>
<evidence type="ECO:0000256" key="2">
    <source>
        <dbReference type="ARBA" id="ARBA00022490"/>
    </source>
</evidence>
<dbReference type="PANTHER" id="PTHR36438:SF1">
    <property type="entry name" value="IRON-SULFUR CLUSTER REPAIR PROTEIN YTFE"/>
    <property type="match status" value="1"/>
</dbReference>
<organism evidence="6 7">
    <name type="scientific">Chitinophaga chungangae</name>
    <dbReference type="NCBI Taxonomy" id="2821488"/>
    <lineage>
        <taxon>Bacteria</taxon>
        <taxon>Pseudomonadati</taxon>
        <taxon>Bacteroidota</taxon>
        <taxon>Chitinophagia</taxon>
        <taxon>Chitinophagales</taxon>
        <taxon>Chitinophagaceae</taxon>
        <taxon>Chitinophaga</taxon>
    </lineage>
</organism>
<sequence>MNISKEDIIGAVVAADYRAASVFELAGVDFCCNGNRSIETACNEKGIATEDLVRRLQQTLDAPAAVGNIDYASWPPDLLADFIEKKHHRYVTAQVPVIQSLLEKIVRVHGDRHPELAEIKTEFDACAGELTAHMKKEELMLFPFIRKMTVANQAGNHGISAAFGSIRNPINVMIHEHDTEGERFRRIRQLSNGYTVPEDACGTYRAAFATLQAFAEDLHLHIHLENNILFPKSVEMERTR</sequence>
<evidence type="ECO:0000256" key="1">
    <source>
        <dbReference type="ARBA" id="ARBA00004496"/>
    </source>
</evidence>
<name>A0ABS3YHL0_9BACT</name>
<feature type="domain" description="Hemerythrin-like" evidence="5">
    <location>
        <begin position="85"/>
        <end position="232"/>
    </location>
</feature>
<accession>A0ABS3YHL0</accession>
<comment type="subcellular location">
    <subcellularLocation>
        <location evidence="1">Cytoplasm</location>
    </subcellularLocation>
</comment>
<comment type="caution">
    <text evidence="6">The sequence shown here is derived from an EMBL/GenBank/DDBJ whole genome shotgun (WGS) entry which is preliminary data.</text>
</comment>
<evidence type="ECO:0000313" key="6">
    <source>
        <dbReference type="EMBL" id="MBO9154129.1"/>
    </source>
</evidence>
<dbReference type="RefSeq" id="WP_209147248.1">
    <property type="nucleotide sequence ID" value="NZ_JAGHKP010000003.1"/>
</dbReference>
<proteinExistence type="predicted"/>
<dbReference type="NCBIfam" id="TIGR03652">
    <property type="entry name" value="FeS_repair_RIC"/>
    <property type="match status" value="1"/>
</dbReference>
<protein>
    <submittedName>
        <fullName evidence="6">Iron-sulfur cluster repair di-iron protein</fullName>
    </submittedName>
</protein>
<evidence type="ECO:0000256" key="4">
    <source>
        <dbReference type="ARBA" id="ARBA00023004"/>
    </source>
</evidence>
<evidence type="ECO:0000256" key="3">
    <source>
        <dbReference type="ARBA" id="ARBA00022723"/>
    </source>
</evidence>
<dbReference type="Pfam" id="PF01814">
    <property type="entry name" value="Hemerythrin"/>
    <property type="match status" value="1"/>
</dbReference>
<reference evidence="7" key="1">
    <citation type="submission" date="2021-03" db="EMBL/GenBank/DDBJ databases">
        <title>Assistant Professor.</title>
        <authorList>
            <person name="Huq M.A."/>
        </authorList>
    </citation>
    <scope>NUCLEOTIDE SEQUENCE [LARGE SCALE GENOMIC DNA]</scope>
    <source>
        <strain evidence="7">MAH-28</strain>
    </source>
</reference>
<dbReference type="InterPro" id="IPR038062">
    <property type="entry name" value="ScdA-like_N_sf"/>
</dbReference>
<evidence type="ECO:0000259" key="5">
    <source>
        <dbReference type="Pfam" id="PF01814"/>
    </source>
</evidence>
<dbReference type="InterPro" id="IPR019903">
    <property type="entry name" value="RIC_family"/>
</dbReference>
<dbReference type="EMBL" id="JAGHKP010000003">
    <property type="protein sequence ID" value="MBO9154129.1"/>
    <property type="molecule type" value="Genomic_DNA"/>
</dbReference>
<keyword evidence="7" id="KW-1185">Reference proteome</keyword>
<dbReference type="Gene3D" id="1.20.120.520">
    <property type="entry name" value="nmb1532 protein domain like"/>
    <property type="match status" value="1"/>
</dbReference>